<name>A0A372JTP5_9ACTN</name>
<dbReference type="EMBL" id="QURH01000024">
    <property type="protein sequence ID" value="RFU43401.1"/>
    <property type="molecule type" value="Genomic_DNA"/>
</dbReference>
<feature type="non-terminal residue" evidence="1">
    <location>
        <position position="129"/>
    </location>
</feature>
<protein>
    <submittedName>
        <fullName evidence="1">Uncharacterized protein</fullName>
    </submittedName>
</protein>
<reference evidence="1 2" key="1">
    <citation type="submission" date="2018-08" db="EMBL/GenBank/DDBJ databases">
        <title>Actinomadura jelena sp. nov., a novel Actinomycete isolated from soil in Chad.</title>
        <authorList>
            <person name="Shi L."/>
        </authorList>
    </citation>
    <scope>NUCLEOTIDE SEQUENCE [LARGE SCALE GENOMIC DNA]</scope>
    <source>
        <strain evidence="1 2">NEAU-G17</strain>
    </source>
</reference>
<organism evidence="1 2">
    <name type="scientific">Actinomadura logoneensis</name>
    <dbReference type="NCBI Taxonomy" id="2293572"/>
    <lineage>
        <taxon>Bacteria</taxon>
        <taxon>Bacillati</taxon>
        <taxon>Actinomycetota</taxon>
        <taxon>Actinomycetes</taxon>
        <taxon>Streptosporangiales</taxon>
        <taxon>Thermomonosporaceae</taxon>
        <taxon>Actinomadura</taxon>
    </lineage>
</organism>
<dbReference type="Proteomes" id="UP000261811">
    <property type="component" value="Unassembled WGS sequence"/>
</dbReference>
<comment type="caution">
    <text evidence="1">The sequence shown here is derived from an EMBL/GenBank/DDBJ whole genome shotgun (WGS) entry which is preliminary data.</text>
</comment>
<evidence type="ECO:0000313" key="1">
    <source>
        <dbReference type="EMBL" id="RFU43401.1"/>
    </source>
</evidence>
<accession>A0A372JTP5</accession>
<sequence length="129" mass="13962">MRRVPLMDRVARKERVLVPAARRTLRVANGVAEFVRDWLDASGRPRTVVLEGFAEADPADAELFTVLRRRVGAELLTVRIDDGPVAEPPGDGLDPAGHAARADELEASGLVGPRLGTVLRHRDRAGDPA</sequence>
<proteinExistence type="predicted"/>
<keyword evidence="2" id="KW-1185">Reference proteome</keyword>
<evidence type="ECO:0000313" key="2">
    <source>
        <dbReference type="Proteomes" id="UP000261811"/>
    </source>
</evidence>
<gene>
    <name evidence="1" type="ORF">DZF91_01370</name>
</gene>
<dbReference type="AlphaFoldDB" id="A0A372JTP5"/>